<name>A0ABV9W072_9ACTN</name>
<feature type="domain" description="Activator of Hsp90 ATPase homologue 1/2-like C-terminal" evidence="2">
    <location>
        <begin position="12"/>
        <end position="139"/>
    </location>
</feature>
<comment type="similarity">
    <text evidence="1">Belongs to the AHA1 family.</text>
</comment>
<proteinExistence type="inferred from homology"/>
<dbReference type="EMBL" id="JBHSIU010000027">
    <property type="protein sequence ID" value="MFC5000632.1"/>
    <property type="molecule type" value="Genomic_DNA"/>
</dbReference>
<keyword evidence="4" id="KW-1185">Reference proteome</keyword>
<dbReference type="InterPro" id="IPR023393">
    <property type="entry name" value="START-like_dom_sf"/>
</dbReference>
<organism evidence="3 4">
    <name type="scientific">Dactylosporangium cerinum</name>
    <dbReference type="NCBI Taxonomy" id="1434730"/>
    <lineage>
        <taxon>Bacteria</taxon>
        <taxon>Bacillati</taxon>
        <taxon>Actinomycetota</taxon>
        <taxon>Actinomycetes</taxon>
        <taxon>Micromonosporales</taxon>
        <taxon>Micromonosporaceae</taxon>
        <taxon>Dactylosporangium</taxon>
    </lineage>
</organism>
<dbReference type="SUPFAM" id="SSF55961">
    <property type="entry name" value="Bet v1-like"/>
    <property type="match status" value="1"/>
</dbReference>
<accession>A0ABV9W072</accession>
<comment type="caution">
    <text evidence="3">The sequence shown here is derived from an EMBL/GenBank/DDBJ whole genome shotgun (WGS) entry which is preliminary data.</text>
</comment>
<dbReference type="InterPro" id="IPR013538">
    <property type="entry name" value="ASHA1/2-like_C"/>
</dbReference>
<evidence type="ECO:0000259" key="2">
    <source>
        <dbReference type="Pfam" id="PF08327"/>
    </source>
</evidence>
<evidence type="ECO:0000256" key="1">
    <source>
        <dbReference type="ARBA" id="ARBA00006817"/>
    </source>
</evidence>
<gene>
    <name evidence="3" type="ORF">ACFPIJ_22690</name>
</gene>
<dbReference type="Pfam" id="PF08327">
    <property type="entry name" value="AHSA1"/>
    <property type="match status" value="1"/>
</dbReference>
<protein>
    <submittedName>
        <fullName evidence="3">SRPBCC domain-containing protein</fullName>
    </submittedName>
</protein>
<evidence type="ECO:0000313" key="4">
    <source>
        <dbReference type="Proteomes" id="UP001595912"/>
    </source>
</evidence>
<dbReference type="Gene3D" id="3.30.530.20">
    <property type="match status" value="1"/>
</dbReference>
<dbReference type="RefSeq" id="WP_380117180.1">
    <property type="nucleotide sequence ID" value="NZ_JBHSIU010000027.1"/>
</dbReference>
<dbReference type="Proteomes" id="UP001595912">
    <property type="component" value="Unassembled WGS sequence"/>
</dbReference>
<sequence>MNDRIERSVLINAPLNRVWDLVTDPGWWVPSQIQTPNDRTSGTIVVRESEQWGRFPVQVVRVDPKTYAAFRWASTSPGSDLTDDNTTLVEFHLVDEAAAVKVTVVETGFAALPISDEVRSKGFEGNTQGWGEMMDTLRDRAQQPG</sequence>
<reference evidence="4" key="1">
    <citation type="journal article" date="2019" name="Int. J. Syst. Evol. Microbiol.">
        <title>The Global Catalogue of Microorganisms (GCM) 10K type strain sequencing project: providing services to taxonomists for standard genome sequencing and annotation.</title>
        <authorList>
            <consortium name="The Broad Institute Genomics Platform"/>
            <consortium name="The Broad Institute Genome Sequencing Center for Infectious Disease"/>
            <person name="Wu L."/>
            <person name="Ma J."/>
        </authorList>
    </citation>
    <scope>NUCLEOTIDE SEQUENCE [LARGE SCALE GENOMIC DNA]</scope>
    <source>
        <strain evidence="4">CGMCC 4.7152</strain>
    </source>
</reference>
<evidence type="ECO:0000313" key="3">
    <source>
        <dbReference type="EMBL" id="MFC5000632.1"/>
    </source>
</evidence>